<organism evidence="2 3">
    <name type="scientific">Flavobacterium frigoritolerans</name>
    <dbReference type="NCBI Taxonomy" id="2987686"/>
    <lineage>
        <taxon>Bacteria</taxon>
        <taxon>Pseudomonadati</taxon>
        <taxon>Bacteroidota</taxon>
        <taxon>Flavobacteriia</taxon>
        <taxon>Flavobacteriales</taxon>
        <taxon>Flavobacteriaceae</taxon>
        <taxon>Flavobacterium</taxon>
    </lineage>
</organism>
<dbReference type="RefSeq" id="WP_264288186.1">
    <property type="nucleotide sequence ID" value="NZ_JAOZEV010000016.1"/>
</dbReference>
<dbReference type="Gene3D" id="3.40.1580.10">
    <property type="entry name" value="SMI1/KNR4-like"/>
    <property type="match status" value="1"/>
</dbReference>
<keyword evidence="3" id="KW-1185">Reference proteome</keyword>
<reference evidence="2" key="1">
    <citation type="submission" date="2022-10" db="EMBL/GenBank/DDBJ databases">
        <title>Two novel species of Flavobacterium.</title>
        <authorList>
            <person name="Liu Q."/>
            <person name="Xin Y.-H."/>
        </authorList>
    </citation>
    <scope>NUCLEOTIDE SEQUENCE</scope>
    <source>
        <strain evidence="2">LS1R47</strain>
    </source>
</reference>
<dbReference type="InterPro" id="IPR018958">
    <property type="entry name" value="Knr4/Smi1-like_dom"/>
</dbReference>
<comment type="caution">
    <text evidence="2">The sequence shown here is derived from an EMBL/GenBank/DDBJ whole genome shotgun (WGS) entry which is preliminary data.</text>
</comment>
<proteinExistence type="predicted"/>
<dbReference type="Pfam" id="PF09346">
    <property type="entry name" value="SMI1_KNR4"/>
    <property type="match status" value="1"/>
</dbReference>
<dbReference type="EMBL" id="JAOZEV010000016">
    <property type="protein sequence ID" value="MCV9933988.1"/>
    <property type="molecule type" value="Genomic_DNA"/>
</dbReference>
<accession>A0A9X3C9D3</accession>
<dbReference type="Proteomes" id="UP001151133">
    <property type="component" value="Unassembled WGS sequence"/>
</dbReference>
<protein>
    <submittedName>
        <fullName evidence="2">SMI1/KNR4 family protein</fullName>
    </submittedName>
</protein>
<dbReference type="InterPro" id="IPR037883">
    <property type="entry name" value="Knr4/Smi1-like_sf"/>
</dbReference>
<evidence type="ECO:0000313" key="3">
    <source>
        <dbReference type="Proteomes" id="UP001151133"/>
    </source>
</evidence>
<evidence type="ECO:0000313" key="2">
    <source>
        <dbReference type="EMBL" id="MCV9933988.1"/>
    </source>
</evidence>
<feature type="domain" description="Knr4/Smi1-like" evidence="1">
    <location>
        <begin position="31"/>
        <end position="129"/>
    </location>
</feature>
<evidence type="ECO:0000259" key="1">
    <source>
        <dbReference type="Pfam" id="PF09346"/>
    </source>
</evidence>
<name>A0A9X3C9D3_9FLAO</name>
<sequence>MWYDNYTFFDKQKGFTETNSAQIWNKELPDKFFLPIELQELLQHSNGGGIINGDREFGYFSLYEISDFYIEYQFDKYTPLFMPIAFNGGGIFYAYDFRNPTNINLVAVSAGVLEYESSIIIGKTLKEVLSKTINIEDELDILYPKIELTEDEKQVIELHKQLNELNTNRNNITPKDYLLTKRTLENKIKELGLKTK</sequence>
<dbReference type="AlphaFoldDB" id="A0A9X3C9D3"/>
<gene>
    <name evidence="2" type="ORF">OIU80_17030</name>
</gene>